<keyword evidence="2" id="KW-1185">Reference proteome</keyword>
<organism evidence="1 2">
    <name type="scientific">Gigaspora margarita</name>
    <dbReference type="NCBI Taxonomy" id="4874"/>
    <lineage>
        <taxon>Eukaryota</taxon>
        <taxon>Fungi</taxon>
        <taxon>Fungi incertae sedis</taxon>
        <taxon>Mucoromycota</taxon>
        <taxon>Glomeromycotina</taxon>
        <taxon>Glomeromycetes</taxon>
        <taxon>Diversisporales</taxon>
        <taxon>Gigasporaceae</taxon>
        <taxon>Gigaspora</taxon>
    </lineage>
</organism>
<gene>
    <name evidence="1" type="ORF">GMARGA_LOCUS30742</name>
</gene>
<dbReference type="Proteomes" id="UP000789901">
    <property type="component" value="Unassembled WGS sequence"/>
</dbReference>
<sequence>MRASDLTKPIYHGREEEDIQEFLEDFEYIPWIHELIKTNTAWADLKDTVIASAQASCDTEEKLE</sequence>
<comment type="caution">
    <text evidence="1">The sequence shown here is derived from an EMBL/GenBank/DDBJ whole genome shotgun (WGS) entry which is preliminary data.</text>
</comment>
<protein>
    <submittedName>
        <fullName evidence="1">1613_t:CDS:1</fullName>
    </submittedName>
</protein>
<proteinExistence type="predicted"/>
<accession>A0ABN7WGH3</accession>
<name>A0ABN7WGH3_GIGMA</name>
<reference evidence="1 2" key="1">
    <citation type="submission" date="2021-06" db="EMBL/GenBank/DDBJ databases">
        <authorList>
            <person name="Kallberg Y."/>
            <person name="Tangrot J."/>
            <person name="Rosling A."/>
        </authorList>
    </citation>
    <scope>NUCLEOTIDE SEQUENCE [LARGE SCALE GENOMIC DNA]</scope>
    <source>
        <strain evidence="1 2">120-4 pot B 10/14</strain>
    </source>
</reference>
<evidence type="ECO:0000313" key="2">
    <source>
        <dbReference type="Proteomes" id="UP000789901"/>
    </source>
</evidence>
<dbReference type="EMBL" id="CAJVQB010044099">
    <property type="protein sequence ID" value="CAG8831652.1"/>
    <property type="molecule type" value="Genomic_DNA"/>
</dbReference>
<evidence type="ECO:0000313" key="1">
    <source>
        <dbReference type="EMBL" id="CAG8831652.1"/>
    </source>
</evidence>